<dbReference type="CDD" id="cd19543">
    <property type="entry name" value="DCL_NRPS"/>
    <property type="match status" value="1"/>
</dbReference>
<sequence length="531" mass="60059">MNKKLVESMYMLSPAQQGMFYETAQNAGSGLHIEQFVCTLEGDLKPELFVQAWQLVTRHYAILRTAFVWGSQNEPVQVVMRQVEVPLQYEDWRASSPEEQASKLETFLQQDRANGFKLARPPLMRLALFQTGPSTHEFVWTHHHILMDGWCCSLVQKDFLLCYEALSTGQSYQPVAHRPYRDYITWLKQQDESKAEQFWRKSLQGIHQPTPLGTVAQDHSAEVAIEGFGTTATMLSAEVSEHLQNLVRQQRLTLNTLFQGVWALVLSRYSQQSDVLFGITVSGRPPELIGIEQMVGLCINTLPVRVALEAEQPLWSWLQQLQAYNLELRQFEYISGGKVHQWSEIQGGMPLYESLLVVENYPVDNSILQKDEQLLAVNNIRSIGAQTRFPLTLLVIPGKEVELRCVFEKQRLDELTVRTIQSHFAQILNAIAQDSQRSITALQQRIPVQEIPQIRPALAQQQQREAEVLATEERAPLEARLLAIWQEVLGKKRPEHPGQFLQAGGTLTAGNAGRGPYSPGCPDRGATACPV</sequence>
<dbReference type="PANTHER" id="PTHR45398">
    <property type="match status" value="1"/>
</dbReference>
<dbReference type="Proteomes" id="UP000326912">
    <property type="component" value="Unassembled WGS sequence"/>
</dbReference>
<dbReference type="PANTHER" id="PTHR45398:SF1">
    <property type="entry name" value="ENZYME, PUTATIVE (JCVI)-RELATED"/>
    <property type="match status" value="1"/>
</dbReference>
<reference evidence="2 3" key="1">
    <citation type="submission" date="2019-10" db="EMBL/GenBank/DDBJ databases">
        <title>Dictyobacter vulcani sp. nov., within the class Ktedonobacteria, isolated from soil of volcanic Mt. Zao.</title>
        <authorList>
            <person name="Zheng Y."/>
            <person name="Wang C.M."/>
            <person name="Sakai Y."/>
            <person name="Abe K."/>
            <person name="Yokota A."/>
            <person name="Yabe S."/>
        </authorList>
    </citation>
    <scope>NUCLEOTIDE SEQUENCE [LARGE SCALE GENOMIC DNA]</scope>
    <source>
        <strain evidence="2 3">W12</strain>
    </source>
</reference>
<dbReference type="RefSeq" id="WP_151759272.1">
    <property type="nucleotide sequence ID" value="NZ_BKZW01000004.1"/>
</dbReference>
<dbReference type="GO" id="GO:0003824">
    <property type="term" value="F:catalytic activity"/>
    <property type="evidence" value="ECO:0007669"/>
    <property type="project" value="InterPro"/>
</dbReference>
<comment type="caution">
    <text evidence="2">The sequence shown here is derived from an EMBL/GenBank/DDBJ whole genome shotgun (WGS) entry which is preliminary data.</text>
</comment>
<dbReference type="InterPro" id="IPR023213">
    <property type="entry name" value="CAT-like_dom_sf"/>
</dbReference>
<name>A0A5J4KYP3_9CHLR</name>
<accession>A0A5J4KYP3</accession>
<dbReference type="SUPFAM" id="SSF52777">
    <property type="entry name" value="CoA-dependent acyltransferases"/>
    <property type="match status" value="2"/>
</dbReference>
<evidence type="ECO:0000313" key="3">
    <source>
        <dbReference type="Proteomes" id="UP000326912"/>
    </source>
</evidence>
<evidence type="ECO:0000259" key="1">
    <source>
        <dbReference type="Pfam" id="PF00668"/>
    </source>
</evidence>
<keyword evidence="3" id="KW-1185">Reference proteome</keyword>
<dbReference type="Gene3D" id="3.30.559.10">
    <property type="entry name" value="Chloramphenicol acetyltransferase-like domain"/>
    <property type="match status" value="1"/>
</dbReference>
<gene>
    <name evidence="2" type="ORF">KDW_58120</name>
</gene>
<dbReference type="InterPro" id="IPR001242">
    <property type="entry name" value="Condensation_dom"/>
</dbReference>
<dbReference type="Gene3D" id="3.30.559.30">
    <property type="entry name" value="Nonribosomal peptide synthetase, condensation domain"/>
    <property type="match status" value="1"/>
</dbReference>
<dbReference type="GO" id="GO:0008610">
    <property type="term" value="P:lipid biosynthetic process"/>
    <property type="evidence" value="ECO:0007669"/>
    <property type="project" value="UniProtKB-ARBA"/>
</dbReference>
<protein>
    <recommendedName>
        <fullName evidence="1">Condensation domain-containing protein</fullName>
    </recommendedName>
</protein>
<evidence type="ECO:0000313" key="2">
    <source>
        <dbReference type="EMBL" id="GER91650.1"/>
    </source>
</evidence>
<dbReference type="AlphaFoldDB" id="A0A5J4KYP3"/>
<dbReference type="Pfam" id="PF00668">
    <property type="entry name" value="Condensation"/>
    <property type="match status" value="1"/>
</dbReference>
<dbReference type="EMBL" id="BKZW01000004">
    <property type="protein sequence ID" value="GER91650.1"/>
    <property type="molecule type" value="Genomic_DNA"/>
</dbReference>
<feature type="domain" description="Condensation" evidence="1">
    <location>
        <begin position="7"/>
        <end position="440"/>
    </location>
</feature>
<organism evidence="2 3">
    <name type="scientific">Dictyobacter vulcani</name>
    <dbReference type="NCBI Taxonomy" id="2607529"/>
    <lineage>
        <taxon>Bacteria</taxon>
        <taxon>Bacillati</taxon>
        <taxon>Chloroflexota</taxon>
        <taxon>Ktedonobacteria</taxon>
        <taxon>Ktedonobacterales</taxon>
        <taxon>Dictyobacteraceae</taxon>
        <taxon>Dictyobacter</taxon>
    </lineage>
</organism>
<proteinExistence type="predicted"/>